<proteinExistence type="inferred from homology"/>
<dbReference type="InterPro" id="IPR050319">
    <property type="entry name" value="ABC_transp_ATP-bind"/>
</dbReference>
<comment type="caution">
    <text evidence="6">The sequence shown here is derived from an EMBL/GenBank/DDBJ whole genome shotgun (WGS) entry which is preliminary data.</text>
</comment>
<dbReference type="PROSITE" id="PS50893">
    <property type="entry name" value="ABC_TRANSPORTER_2"/>
    <property type="match status" value="1"/>
</dbReference>
<organism evidence="6 7">
    <name type="scientific">Billgrantia pellis</name>
    <dbReference type="NCBI Taxonomy" id="2606936"/>
    <lineage>
        <taxon>Bacteria</taxon>
        <taxon>Pseudomonadati</taxon>
        <taxon>Pseudomonadota</taxon>
        <taxon>Gammaproteobacteria</taxon>
        <taxon>Oceanospirillales</taxon>
        <taxon>Halomonadaceae</taxon>
        <taxon>Billgrantia</taxon>
    </lineage>
</organism>
<dbReference type="PANTHER" id="PTHR43776:SF7">
    <property type="entry name" value="D,D-DIPEPTIDE TRANSPORT ATP-BINDING PROTEIN DDPF-RELATED"/>
    <property type="match status" value="1"/>
</dbReference>
<dbReference type="GO" id="GO:0055085">
    <property type="term" value="P:transmembrane transport"/>
    <property type="evidence" value="ECO:0007669"/>
    <property type="project" value="UniProtKB-ARBA"/>
</dbReference>
<dbReference type="Pfam" id="PF08352">
    <property type="entry name" value="oligo_HPY"/>
    <property type="match status" value="1"/>
</dbReference>
<gene>
    <name evidence="6" type="ORF">F0A17_11965</name>
</gene>
<dbReference type="CDD" id="cd03257">
    <property type="entry name" value="ABC_NikE_OppD_transporters"/>
    <property type="match status" value="1"/>
</dbReference>
<dbReference type="Pfam" id="PF00005">
    <property type="entry name" value="ABC_tran"/>
    <property type="match status" value="1"/>
</dbReference>
<protein>
    <submittedName>
        <fullName evidence="6">ABC transporter ATP-binding protein</fullName>
    </submittedName>
</protein>
<dbReference type="GO" id="GO:0016887">
    <property type="term" value="F:ATP hydrolysis activity"/>
    <property type="evidence" value="ECO:0007669"/>
    <property type="project" value="InterPro"/>
</dbReference>
<dbReference type="InterPro" id="IPR013563">
    <property type="entry name" value="Oligopep_ABC_C"/>
</dbReference>
<dbReference type="FunFam" id="3.40.50.300:FF:000016">
    <property type="entry name" value="Oligopeptide ABC transporter ATP-binding component"/>
    <property type="match status" value="1"/>
</dbReference>
<evidence type="ECO:0000259" key="5">
    <source>
        <dbReference type="PROSITE" id="PS50893"/>
    </source>
</evidence>
<dbReference type="SMART" id="SM00382">
    <property type="entry name" value="AAA"/>
    <property type="match status" value="1"/>
</dbReference>
<dbReference type="InterPro" id="IPR003439">
    <property type="entry name" value="ABC_transporter-like_ATP-bd"/>
</dbReference>
<dbReference type="Gene3D" id="3.40.50.300">
    <property type="entry name" value="P-loop containing nucleotide triphosphate hydrolases"/>
    <property type="match status" value="1"/>
</dbReference>
<evidence type="ECO:0000256" key="1">
    <source>
        <dbReference type="ARBA" id="ARBA00005417"/>
    </source>
</evidence>
<dbReference type="InterPro" id="IPR027417">
    <property type="entry name" value="P-loop_NTPase"/>
</dbReference>
<reference evidence="6 7" key="1">
    <citation type="submission" date="2019-08" db="EMBL/GenBank/DDBJ databases">
        <title>Bioinformatics analysis of the strain L3 and L5.</title>
        <authorList>
            <person name="Li X."/>
        </authorList>
    </citation>
    <scope>NUCLEOTIDE SEQUENCE [LARGE SCALE GENOMIC DNA]</scope>
    <source>
        <strain evidence="6 7">L5</strain>
    </source>
</reference>
<evidence type="ECO:0000313" key="6">
    <source>
        <dbReference type="EMBL" id="KAA0012002.1"/>
    </source>
</evidence>
<dbReference type="PANTHER" id="PTHR43776">
    <property type="entry name" value="TRANSPORT ATP-BINDING PROTEIN"/>
    <property type="match status" value="1"/>
</dbReference>
<dbReference type="PROSITE" id="PS00211">
    <property type="entry name" value="ABC_TRANSPORTER_1"/>
    <property type="match status" value="1"/>
</dbReference>
<comment type="similarity">
    <text evidence="1">Belongs to the ABC transporter superfamily.</text>
</comment>
<keyword evidence="7" id="KW-1185">Reference proteome</keyword>
<name>A0A7V7FZ93_9GAMM</name>
<keyword evidence="2" id="KW-0813">Transport</keyword>
<evidence type="ECO:0000313" key="7">
    <source>
        <dbReference type="Proteomes" id="UP000486760"/>
    </source>
</evidence>
<dbReference type="NCBIfam" id="TIGR01727">
    <property type="entry name" value="oligo_HPY"/>
    <property type="match status" value="1"/>
</dbReference>
<dbReference type="InterPro" id="IPR003593">
    <property type="entry name" value="AAA+_ATPase"/>
</dbReference>
<sequence>MTLPAEKATPRQAAHAATIPLVEMRAISRRFGSKPDPAARISIALGAAKPPAVVHALDEVDLTIRAGEVLGLVGESGCGKSTLGRIAAGILPPTSGQFLWKGQDRAALRGQALRDADLAAQMIFQNPMASLNPRMNIETLVAEAPAIHGLISGKRTDYVDDYLRMVGFDPTMKRRLPHQFSGGQRARVNIARALAVQPEFLVCDESVAALDVSIQAQILNVFMDLRERLDLTYLFVSHDLGVVEHISDRVAIMYLGRVVEEAPVEEIFSRPNHPYTQALLAEVPRIKPGKRKFQAVKGELPSPLAPPQGCHFHPRCPFASERCRVEAPKRKTIAPGHSSACHLNDQPTI</sequence>
<dbReference type="GO" id="GO:0015833">
    <property type="term" value="P:peptide transport"/>
    <property type="evidence" value="ECO:0007669"/>
    <property type="project" value="InterPro"/>
</dbReference>
<feature type="domain" description="ABC transporter" evidence="5">
    <location>
        <begin position="22"/>
        <end position="280"/>
    </location>
</feature>
<dbReference type="Proteomes" id="UP000486760">
    <property type="component" value="Unassembled WGS sequence"/>
</dbReference>
<evidence type="ECO:0000256" key="3">
    <source>
        <dbReference type="ARBA" id="ARBA00022741"/>
    </source>
</evidence>
<dbReference type="AlphaFoldDB" id="A0A7V7FZ93"/>
<accession>A0A7V7FZ93</accession>
<dbReference type="InterPro" id="IPR017871">
    <property type="entry name" value="ABC_transporter-like_CS"/>
</dbReference>
<keyword evidence="4 6" id="KW-0067">ATP-binding</keyword>
<dbReference type="GO" id="GO:0005524">
    <property type="term" value="F:ATP binding"/>
    <property type="evidence" value="ECO:0007669"/>
    <property type="project" value="UniProtKB-KW"/>
</dbReference>
<evidence type="ECO:0000256" key="4">
    <source>
        <dbReference type="ARBA" id="ARBA00022840"/>
    </source>
</evidence>
<evidence type="ECO:0000256" key="2">
    <source>
        <dbReference type="ARBA" id="ARBA00022448"/>
    </source>
</evidence>
<keyword evidence="3" id="KW-0547">Nucleotide-binding</keyword>
<dbReference type="SUPFAM" id="SSF52540">
    <property type="entry name" value="P-loop containing nucleoside triphosphate hydrolases"/>
    <property type="match status" value="1"/>
</dbReference>
<dbReference type="EMBL" id="VTPY01000004">
    <property type="protein sequence ID" value="KAA0012002.1"/>
    <property type="molecule type" value="Genomic_DNA"/>
</dbReference>
<dbReference type="RefSeq" id="WP_149328563.1">
    <property type="nucleotide sequence ID" value="NZ_VTPY01000004.1"/>
</dbReference>